<feature type="active site" evidence="6">
    <location>
        <position position="138"/>
    </location>
</feature>
<keyword evidence="2 6" id="KW-0808">Transferase</keyword>
<dbReference type="RefSeq" id="WP_263818118.1">
    <property type="nucleotide sequence ID" value="NZ_JAOXHJ010000007.1"/>
</dbReference>
<comment type="similarity">
    <text evidence="6">Belongs to the GHMP kinase family. IspE subfamily.</text>
</comment>
<evidence type="ECO:0000256" key="6">
    <source>
        <dbReference type="HAMAP-Rule" id="MF_00061"/>
    </source>
</evidence>
<name>A0ABT3BPY0_9BACT</name>
<reference evidence="8 9" key="1">
    <citation type="journal article" date="2020" name="Int. J. Syst. Evol. Microbiol.">
        <title>Ureaplasma miroungigenitalium sp. nov. isolated from northern elephant seals (Mirounga angustirostris) and Ureaplasma zalophigenitalium sp. nov. isolated from California sea lions (Zalophus californianus).</title>
        <authorList>
            <person name="Volokhov D.V."/>
            <person name="Gulland F.M."/>
            <person name="Gao Y."/>
            <person name="Chizhikov V.E."/>
        </authorList>
    </citation>
    <scope>NUCLEOTIDE SEQUENCE [LARGE SCALE GENOMIC DNA]</scope>
    <source>
        <strain evidence="8 9">CSL7644-GEN</strain>
    </source>
</reference>
<sequence length="264" mass="30424">MKIKKMRAHAKINLGFNILEKQLNCSKHDFESIYIRVDNLYDEIEISESPKPYDIVTYFINEQEVLVYSRLIYKTLDYIRSQHFSKKYFMVKINKNIPIGSGLGGGSSDAAAVLRAVLDEDQLSSLNYYEIGTLLGADIPFFLSDYSSAYVTNLGTELTDLGGFINFEYNVHILNINVNTQLIYQKYDQSNYQSEQNDYMKIIDQLRMGQIPEVIHNNLQDHCFELYPAIRHRYSELSQDPNHLVLLSGSGSSLISINRFQSKE</sequence>
<dbReference type="EC" id="2.7.1.148" evidence="6"/>
<evidence type="ECO:0000256" key="5">
    <source>
        <dbReference type="ARBA" id="ARBA00022840"/>
    </source>
</evidence>
<evidence type="ECO:0000313" key="8">
    <source>
        <dbReference type="EMBL" id="MCV3754314.1"/>
    </source>
</evidence>
<dbReference type="PIRSF" id="PIRSF010376">
    <property type="entry name" value="IspE"/>
    <property type="match status" value="1"/>
</dbReference>
<evidence type="ECO:0000256" key="4">
    <source>
        <dbReference type="ARBA" id="ARBA00022777"/>
    </source>
</evidence>
<evidence type="ECO:0000259" key="7">
    <source>
        <dbReference type="Pfam" id="PF00288"/>
    </source>
</evidence>
<dbReference type="Proteomes" id="UP001207252">
    <property type="component" value="Unassembled WGS sequence"/>
</dbReference>
<dbReference type="EMBL" id="JAOXHJ010000007">
    <property type="protein sequence ID" value="MCV3754314.1"/>
    <property type="molecule type" value="Genomic_DNA"/>
</dbReference>
<feature type="domain" description="GHMP kinase N-terminal" evidence="7">
    <location>
        <begin position="71"/>
        <end position="143"/>
    </location>
</feature>
<dbReference type="SUPFAM" id="SSF54211">
    <property type="entry name" value="Ribosomal protein S5 domain 2-like"/>
    <property type="match status" value="1"/>
</dbReference>
<dbReference type="InterPro" id="IPR006204">
    <property type="entry name" value="GHMP_kinase_N_dom"/>
</dbReference>
<dbReference type="Gene3D" id="3.30.70.890">
    <property type="entry name" value="GHMP kinase, C-terminal domain"/>
    <property type="match status" value="1"/>
</dbReference>
<dbReference type="SUPFAM" id="SSF55060">
    <property type="entry name" value="GHMP Kinase, C-terminal domain"/>
    <property type="match status" value="1"/>
</dbReference>
<dbReference type="InterPro" id="IPR020568">
    <property type="entry name" value="Ribosomal_Su5_D2-typ_SF"/>
</dbReference>
<dbReference type="Pfam" id="PF00288">
    <property type="entry name" value="GHMP_kinases_N"/>
    <property type="match status" value="1"/>
</dbReference>
<dbReference type="PANTHER" id="PTHR43527:SF2">
    <property type="entry name" value="4-DIPHOSPHOCYTIDYL-2-C-METHYL-D-ERYTHRITOL KINASE, CHLOROPLASTIC"/>
    <property type="match status" value="1"/>
</dbReference>
<evidence type="ECO:0000256" key="1">
    <source>
        <dbReference type="ARBA" id="ARBA00017473"/>
    </source>
</evidence>
<keyword evidence="9" id="KW-1185">Reference proteome</keyword>
<keyword evidence="4 6" id="KW-0418">Kinase</keyword>
<comment type="function">
    <text evidence="6">Catalyzes the phosphorylation of the position 2 hydroxy group of 4-diphosphocytidyl-2C-methyl-D-erythritol.</text>
</comment>
<dbReference type="Gene3D" id="3.30.230.10">
    <property type="match status" value="1"/>
</dbReference>
<keyword evidence="3 6" id="KW-0547">Nucleotide-binding</keyword>
<dbReference type="PANTHER" id="PTHR43527">
    <property type="entry name" value="4-DIPHOSPHOCYTIDYL-2-C-METHYL-D-ERYTHRITOL KINASE, CHLOROPLASTIC"/>
    <property type="match status" value="1"/>
</dbReference>
<gene>
    <name evidence="6" type="primary">ispE</name>
    <name evidence="8" type="ORF">OF365_02905</name>
</gene>
<keyword evidence="5 6" id="KW-0067">ATP-binding</keyword>
<comment type="caution">
    <text evidence="8">The sequence shown here is derived from an EMBL/GenBank/DDBJ whole genome shotgun (WGS) entry which is preliminary data.</text>
</comment>
<comment type="catalytic activity">
    <reaction evidence="6">
        <text>4-CDP-2-C-methyl-D-erythritol + ATP = 4-CDP-2-C-methyl-D-erythritol 2-phosphate + ADP + H(+)</text>
        <dbReference type="Rhea" id="RHEA:18437"/>
        <dbReference type="ChEBI" id="CHEBI:15378"/>
        <dbReference type="ChEBI" id="CHEBI:30616"/>
        <dbReference type="ChEBI" id="CHEBI:57823"/>
        <dbReference type="ChEBI" id="CHEBI:57919"/>
        <dbReference type="ChEBI" id="CHEBI:456216"/>
        <dbReference type="EC" id="2.7.1.148"/>
    </reaction>
</comment>
<evidence type="ECO:0000256" key="2">
    <source>
        <dbReference type="ARBA" id="ARBA00022679"/>
    </source>
</evidence>
<proteinExistence type="inferred from homology"/>
<protein>
    <recommendedName>
        <fullName evidence="1 6">4-diphosphocytidyl-2-C-methyl-D-erythritol kinase</fullName>
        <shortName evidence="6">CMK</shortName>
        <ecNumber evidence="6">2.7.1.148</ecNumber>
    </recommendedName>
    <alternativeName>
        <fullName evidence="6">4-(cytidine-5'-diphospho)-2-C-methyl-D-erythritol kinase</fullName>
    </alternativeName>
</protein>
<evidence type="ECO:0000313" key="9">
    <source>
        <dbReference type="Proteomes" id="UP001207252"/>
    </source>
</evidence>
<feature type="binding site" evidence="6">
    <location>
        <begin position="98"/>
        <end position="108"/>
    </location>
    <ligand>
        <name>ATP</name>
        <dbReference type="ChEBI" id="CHEBI:30616"/>
    </ligand>
</feature>
<dbReference type="InterPro" id="IPR036554">
    <property type="entry name" value="GHMP_kinase_C_sf"/>
</dbReference>
<comment type="pathway">
    <text evidence="6">Isoprenoid biosynthesis; isopentenyl diphosphate biosynthesis via DXP pathway; isopentenyl diphosphate from 1-deoxy-D-xylulose 5-phosphate: step 3/6.</text>
</comment>
<dbReference type="InterPro" id="IPR014721">
    <property type="entry name" value="Ribsml_uS5_D2-typ_fold_subgr"/>
</dbReference>
<feature type="active site" evidence="6">
    <location>
        <position position="11"/>
    </location>
</feature>
<dbReference type="InterPro" id="IPR004424">
    <property type="entry name" value="IspE"/>
</dbReference>
<organism evidence="8 9">
    <name type="scientific">Ureaplasma zalophigenitalium</name>
    <dbReference type="NCBI Taxonomy" id="907723"/>
    <lineage>
        <taxon>Bacteria</taxon>
        <taxon>Bacillati</taxon>
        <taxon>Mycoplasmatota</taxon>
        <taxon>Mycoplasmoidales</taxon>
        <taxon>Mycoplasmoidaceae</taxon>
        <taxon>Ureaplasma</taxon>
    </lineage>
</organism>
<keyword evidence="6" id="KW-0414">Isoprene biosynthesis</keyword>
<evidence type="ECO:0000256" key="3">
    <source>
        <dbReference type="ARBA" id="ARBA00022741"/>
    </source>
</evidence>
<dbReference type="HAMAP" id="MF_00061">
    <property type="entry name" value="IspE"/>
    <property type="match status" value="1"/>
</dbReference>
<accession>A0ABT3BPY0</accession>